<dbReference type="EMBL" id="CM042885">
    <property type="protein sequence ID" value="KAI4363882.1"/>
    <property type="molecule type" value="Genomic_DNA"/>
</dbReference>
<comment type="caution">
    <text evidence="1">The sequence shown here is derived from an EMBL/GenBank/DDBJ whole genome shotgun (WGS) entry which is preliminary data.</text>
</comment>
<proteinExistence type="predicted"/>
<organism evidence="1 2">
    <name type="scientific">Melastoma candidum</name>
    <dbReference type="NCBI Taxonomy" id="119954"/>
    <lineage>
        <taxon>Eukaryota</taxon>
        <taxon>Viridiplantae</taxon>
        <taxon>Streptophyta</taxon>
        <taxon>Embryophyta</taxon>
        <taxon>Tracheophyta</taxon>
        <taxon>Spermatophyta</taxon>
        <taxon>Magnoliopsida</taxon>
        <taxon>eudicotyledons</taxon>
        <taxon>Gunneridae</taxon>
        <taxon>Pentapetalae</taxon>
        <taxon>rosids</taxon>
        <taxon>malvids</taxon>
        <taxon>Myrtales</taxon>
        <taxon>Melastomataceae</taxon>
        <taxon>Melastomatoideae</taxon>
        <taxon>Melastomateae</taxon>
        <taxon>Melastoma</taxon>
    </lineage>
</organism>
<keyword evidence="2" id="KW-1185">Reference proteome</keyword>
<evidence type="ECO:0000313" key="2">
    <source>
        <dbReference type="Proteomes" id="UP001057402"/>
    </source>
</evidence>
<sequence length="360" mass="40414">MRGDYVVARGLIRIAFVLFVLVAEPGSRYFINGVTGNNSCDASKGIWVIDKAYPIYVTCPFIEKEFNCQGNGRPDSGYLHYLWQPSGCNLPRFDGWDFLNRIRGKKMMFVGDSLSLNQWQSLTCMIHTAVPAVKYVITRTDGLSKFAFPEHNAEILLSRNALLVDIVSTPTGRALVLDSVSSGKFWAEADILIFDSWHWWLHTGRKQPWDYIIDGGKTYTDMDRLVAYEKALTTWANWVDTAIDPVKTKIFFQGVSPDHSNGPDWGNPPMTTCVGEIAPIRGPTYPGGPHPGEVVLERVLSKMKKPIHLLRVTTLSQLRKDGHPSFYGFGGHRAADCSHWCLPGVPDTWNVILYAEILSF</sequence>
<gene>
    <name evidence="1" type="ORF">MLD38_020045</name>
</gene>
<dbReference type="Proteomes" id="UP001057402">
    <property type="component" value="Chromosome 6"/>
</dbReference>
<protein>
    <submittedName>
        <fullName evidence="1">Uncharacterized protein</fullName>
    </submittedName>
</protein>
<accession>A0ACB9QDK8</accession>
<reference evidence="2" key="1">
    <citation type="journal article" date="2023" name="Front. Plant Sci.">
        <title>Chromosomal-level genome assembly of Melastoma candidum provides insights into trichome evolution.</title>
        <authorList>
            <person name="Zhong Y."/>
            <person name="Wu W."/>
            <person name="Sun C."/>
            <person name="Zou P."/>
            <person name="Liu Y."/>
            <person name="Dai S."/>
            <person name="Zhou R."/>
        </authorList>
    </citation>
    <scope>NUCLEOTIDE SEQUENCE [LARGE SCALE GENOMIC DNA]</scope>
</reference>
<name>A0ACB9QDK8_9MYRT</name>
<evidence type="ECO:0000313" key="1">
    <source>
        <dbReference type="EMBL" id="KAI4363882.1"/>
    </source>
</evidence>